<accession>W4FUC1</accession>
<reference evidence="3" key="1">
    <citation type="submission" date="2013-12" db="EMBL/GenBank/DDBJ databases">
        <title>The Genome Sequence of Aphanomyces astaci APO3.</title>
        <authorList>
            <consortium name="The Broad Institute Genomics Platform"/>
            <person name="Russ C."/>
            <person name="Tyler B."/>
            <person name="van West P."/>
            <person name="Dieguez-Uribeondo J."/>
            <person name="Young S.K."/>
            <person name="Zeng Q."/>
            <person name="Gargeya S."/>
            <person name="Fitzgerald M."/>
            <person name="Abouelleil A."/>
            <person name="Alvarado L."/>
            <person name="Chapman S.B."/>
            <person name="Gainer-Dewar J."/>
            <person name="Goldberg J."/>
            <person name="Griggs A."/>
            <person name="Gujja S."/>
            <person name="Hansen M."/>
            <person name="Howarth C."/>
            <person name="Imamovic A."/>
            <person name="Ireland A."/>
            <person name="Larimer J."/>
            <person name="McCowan C."/>
            <person name="Murphy C."/>
            <person name="Pearson M."/>
            <person name="Poon T.W."/>
            <person name="Priest M."/>
            <person name="Roberts A."/>
            <person name="Saif S."/>
            <person name="Shea T."/>
            <person name="Sykes S."/>
            <person name="Wortman J."/>
            <person name="Nusbaum C."/>
            <person name="Birren B."/>
        </authorList>
    </citation>
    <scope>NUCLEOTIDE SEQUENCE [LARGE SCALE GENOMIC DNA]</scope>
    <source>
        <strain evidence="3">APO3</strain>
    </source>
</reference>
<feature type="compositionally biased region" description="Polar residues" evidence="1">
    <location>
        <begin position="520"/>
        <end position="533"/>
    </location>
</feature>
<feature type="region of interest" description="Disordered" evidence="1">
    <location>
        <begin position="169"/>
        <end position="243"/>
    </location>
</feature>
<feature type="compositionally biased region" description="Polar residues" evidence="1">
    <location>
        <begin position="289"/>
        <end position="299"/>
    </location>
</feature>
<sequence length="1158" mass="125293">MQADTAPVVNQGPTQRVKRQKSKRLSRPKSTSPMPTDGDSGIRAAEGTVDSDDEFQEFFDADHVKDMERHLGSDDGSYFDAIHADVAAESSDDDDDDSDLLLVHDISLESHTAIASAVVGHAGSTNDDVVEAVVSSLNDVIEPSWDEPDEKEMARKVDGGIYEELQLDEDELMAAMAEQDLTEEPTQDNEEEDNESLVDSDNDQVFAEREEVTDADGPRGVQDGSAASGGNEDESSGAELVQVVDADDAFERVESLGEKASVLALQTHVVDDGAGDAPPLMDNEGQPETVASSSNVQPSLSFAVDKEQRDEETTLQRDHVEKHDDSELVVDVVVDVMQVAAQVAIVDDHGQDRDQTTHERTTAAQNMETYEMSDDDVNIPCDTVPPPSQRDTIIPTLDQVPNSTLDDHVIDDRPITLSVDDVDKDDDKVDDVIMKTPSDDVSPDAIDDTVLPTTTIQQFVPPTGAVGRDDDVITLPPAPPVSVSINRADSAGSDGRCTLLEPSTDEEDASGLATPFEPSASPTTAARRLSTNPFDDHPPGTLADESEAGAAAVITLPPSFSTPLQDSNGDEAASTLCVTSPVDTPPPVVFNPSDWHDDDDDSDSDEEVAVPPPLGLQTKGRRRGDEADWSDDDELEVDSALALTISAPDVVAYAAVAPSSNPLADALSAAMAESVTSSSVLPVPRHDSLQLDQMSFGISYQKTKTKPPQIMSTVNSVADDDMLLSIHSARDSRDDDDEFGDVMRTDDVELDKLTNARLAKEAANETAMLAQVQLATRLERLALEQAATSSRTTEDMVGIDHLTTDKTVLAELHDMYKRGLGDQEVVALASNESATTTTLPVNVHITQAIAEEDEADENTKSIYPDQPTPPLPSEDEAAAAWKSVEAFQHEKAAARKPHEPFRWIHFKEAHVHFRDADYVRRHEDAIVVEDADAAAPSGCLSCFRPPTLSFPSALEQRDLVFCIAMCTFDPAVSVHYRTLQTIYQKMTSTRGECPLSGGHWEEIGFQGNDPSTDLRGGGMLSLLQMLYLLDTYAELAGQLFALSRHHEFHFPLCCVLINLSVQTLGSLRQGRLTTLCNKEKDVLAAMNKLYAVMAVRLVAEWKAKRGVVAFPIVLKQVVDEAMGMPLRAVAESEAALALSRGCDTGEMGDQDFTDLSDK</sequence>
<dbReference type="PROSITE" id="PS51335">
    <property type="entry name" value="ELMO"/>
    <property type="match status" value="1"/>
</dbReference>
<proteinExistence type="predicted"/>
<feature type="region of interest" description="Disordered" evidence="1">
    <location>
        <begin position="854"/>
        <end position="874"/>
    </location>
</feature>
<dbReference type="PANTHER" id="PTHR12771">
    <property type="entry name" value="ENGULFMENT AND CELL MOTILITY"/>
    <property type="match status" value="1"/>
</dbReference>
<dbReference type="GeneID" id="20816094"/>
<protein>
    <recommendedName>
        <fullName evidence="2">ELMO domain-containing protein</fullName>
    </recommendedName>
</protein>
<organism evidence="3">
    <name type="scientific">Aphanomyces astaci</name>
    <name type="common">Crayfish plague agent</name>
    <dbReference type="NCBI Taxonomy" id="112090"/>
    <lineage>
        <taxon>Eukaryota</taxon>
        <taxon>Sar</taxon>
        <taxon>Stramenopiles</taxon>
        <taxon>Oomycota</taxon>
        <taxon>Saprolegniomycetes</taxon>
        <taxon>Saprolegniales</taxon>
        <taxon>Verrucalvaceae</taxon>
        <taxon>Aphanomyces</taxon>
    </lineage>
</organism>
<feature type="region of interest" description="Disordered" evidence="1">
    <location>
        <begin position="476"/>
        <end position="544"/>
    </location>
</feature>
<dbReference type="RefSeq" id="XP_009840141.1">
    <property type="nucleotide sequence ID" value="XM_009841839.1"/>
</dbReference>
<feature type="region of interest" description="Disordered" evidence="1">
    <location>
        <begin position="1"/>
        <end position="53"/>
    </location>
</feature>
<feature type="compositionally biased region" description="Basic residues" evidence="1">
    <location>
        <begin position="16"/>
        <end position="27"/>
    </location>
</feature>
<evidence type="ECO:0000313" key="3">
    <source>
        <dbReference type="EMBL" id="ETV70429.1"/>
    </source>
</evidence>
<dbReference type="AlphaFoldDB" id="W4FUC1"/>
<dbReference type="VEuPathDB" id="FungiDB:H257_14098"/>
<name>W4FUC1_APHAT</name>
<dbReference type="InterPro" id="IPR006816">
    <property type="entry name" value="ELMO_dom"/>
</dbReference>
<dbReference type="EMBL" id="KI913166">
    <property type="protein sequence ID" value="ETV70429.1"/>
    <property type="molecule type" value="Genomic_DNA"/>
</dbReference>
<dbReference type="Pfam" id="PF04727">
    <property type="entry name" value="ELMO_CED12"/>
    <property type="match status" value="1"/>
</dbReference>
<evidence type="ECO:0000259" key="2">
    <source>
        <dbReference type="PROSITE" id="PS51335"/>
    </source>
</evidence>
<dbReference type="OrthoDB" id="266227at2759"/>
<dbReference type="InterPro" id="IPR050868">
    <property type="entry name" value="ELMO_domain-containing"/>
</dbReference>
<feature type="compositionally biased region" description="Acidic residues" evidence="1">
    <location>
        <begin position="180"/>
        <end position="202"/>
    </location>
</feature>
<feature type="compositionally biased region" description="Acidic residues" evidence="1">
    <location>
        <begin position="596"/>
        <end position="608"/>
    </location>
</feature>
<feature type="region of interest" description="Disordered" evidence="1">
    <location>
        <begin position="558"/>
        <end position="633"/>
    </location>
</feature>
<evidence type="ECO:0000256" key="1">
    <source>
        <dbReference type="SAM" id="MobiDB-lite"/>
    </source>
</evidence>
<gene>
    <name evidence="3" type="ORF">H257_14098</name>
</gene>
<feature type="region of interest" description="Disordered" evidence="1">
    <location>
        <begin position="273"/>
        <end position="299"/>
    </location>
</feature>
<feature type="compositionally biased region" description="Polar residues" evidence="1">
    <location>
        <begin position="558"/>
        <end position="567"/>
    </location>
</feature>
<dbReference type="PANTHER" id="PTHR12771:SF2">
    <property type="entry name" value="ELMO DOMAIN-CONTAINING PROTEIN 3"/>
    <property type="match status" value="1"/>
</dbReference>
<feature type="domain" description="ELMO" evidence="2">
    <location>
        <begin position="974"/>
        <end position="1126"/>
    </location>
</feature>